<keyword evidence="2" id="KW-1185">Reference proteome</keyword>
<dbReference type="Gene3D" id="1.25.40.390">
    <property type="match status" value="1"/>
</dbReference>
<dbReference type="SUPFAM" id="SSF48452">
    <property type="entry name" value="TPR-like"/>
    <property type="match status" value="1"/>
</dbReference>
<sequence length="503" mass="57275">MRKYIKAGLLAFALAACTDKDFDDVNRGLNQLDETKPVYLLNATLKKTYVSDAGFGNTVCGEWIHHVSRLNTLQYEYEDFSASSTGLWDGVYLMNSDFGDVLRRTENTEDANEQSVRALTLIGKALAFSRLTDVYGDVPYFTASTFVDGEVVEKTPYDSQEAIYKDLLAKLEEAVSLLEGKAVLDMTGADRVYQGDLMKWKRFANSLRFRLAMRLSNVAPDLAADVISDVQGLDLIDSEENSAIWENSTDIGYENPMYGDLQSGNRAYTGGQLVNFLKDNEDPRLAVMAMTVRDTDEFNGFPNGAESVNDLDDYSYIGEQTYEKWVPTPVFLYSEMCFLKAEAYLRGIGMAKDETMANEWYRKGVESSLNYWSYQWIDRGRVPEAQPKYGEAEIEAFMAKDIATLSGTTEEKYRQIMEQKWVSLFCNHFEAYAEGRRSGYPEIKQRQAVEDGLNYNLGETNGVMPRRVKYPVKQGTFNPEYYQQAIDKTDGNSFLYRVWWDNK</sequence>
<dbReference type="KEGG" id="fax:FUAX_09520"/>
<dbReference type="Pfam" id="PF12771">
    <property type="entry name" value="SusD-like_2"/>
    <property type="match status" value="1"/>
</dbReference>
<gene>
    <name evidence="1" type="ORF">FUAX_09520</name>
</gene>
<proteinExistence type="predicted"/>
<evidence type="ECO:0008006" key="3">
    <source>
        <dbReference type="Google" id="ProtNLM"/>
    </source>
</evidence>
<dbReference type="PROSITE" id="PS51257">
    <property type="entry name" value="PROKAR_LIPOPROTEIN"/>
    <property type="match status" value="1"/>
</dbReference>
<evidence type="ECO:0000313" key="2">
    <source>
        <dbReference type="Proteomes" id="UP001348817"/>
    </source>
</evidence>
<accession>A0AAU9D8E0</accession>
<dbReference type="AlphaFoldDB" id="A0AAU9D8E0"/>
<dbReference type="InterPro" id="IPR041662">
    <property type="entry name" value="SusD-like_2"/>
</dbReference>
<evidence type="ECO:0000313" key="1">
    <source>
        <dbReference type="EMBL" id="BDD08520.1"/>
    </source>
</evidence>
<dbReference type="EMBL" id="AP025314">
    <property type="protein sequence ID" value="BDD08520.1"/>
    <property type="molecule type" value="Genomic_DNA"/>
</dbReference>
<dbReference type="Proteomes" id="UP001348817">
    <property type="component" value="Chromosome"/>
</dbReference>
<protein>
    <recommendedName>
        <fullName evidence="3">SusD/RagB family nutrient-binding outer membrane lipoprotein</fullName>
    </recommendedName>
</protein>
<organism evidence="1 2">
    <name type="scientific">Fulvitalea axinellae</name>
    <dbReference type="NCBI Taxonomy" id="1182444"/>
    <lineage>
        <taxon>Bacteria</taxon>
        <taxon>Pseudomonadati</taxon>
        <taxon>Bacteroidota</taxon>
        <taxon>Cytophagia</taxon>
        <taxon>Cytophagales</taxon>
        <taxon>Persicobacteraceae</taxon>
        <taxon>Fulvitalea</taxon>
    </lineage>
</organism>
<name>A0AAU9D8E0_9BACT</name>
<dbReference type="InterPro" id="IPR011990">
    <property type="entry name" value="TPR-like_helical_dom_sf"/>
</dbReference>
<reference evidence="1 2" key="1">
    <citation type="submission" date="2021-12" db="EMBL/GenBank/DDBJ databases">
        <title>Genome sequencing of bacteria with rrn-lacking chromosome and rrn-plasmid.</title>
        <authorList>
            <person name="Anda M."/>
            <person name="Iwasaki W."/>
        </authorList>
    </citation>
    <scope>NUCLEOTIDE SEQUENCE [LARGE SCALE GENOMIC DNA]</scope>
    <source>
        <strain evidence="1 2">DSM 100852</strain>
    </source>
</reference>